<sequence>MTVMRSARAEDDVLDPRMFGRTGRMVSAIGLGTYHLTSDRGVAHSEALDVVRTAYDSGVNVFDTAPMYGMGEAEFILAEALSSEVLERVVTIDKIGRFEKSILARSGDRCYTEPSLMTAQLEHSLRVLGLHRLPALLLHETDWTEWWPDGVSDTAPVMRFLDEARKRRLVDHVGLSVRKAREAVALAGTGLFDLALYVHYFNMVWGDIGGPAIQAFTEQRMGVAVGAPYRQGLLTSLDEDLPRRLRAERRGSVPPGLVRRIAEAQRIARESGLSMPEMGLRWLLGDPRVHTVVVGPRSVRELEENVGWVTQGPLPPDVTTALRALTDIEPGSWERE</sequence>
<dbReference type="PANTHER" id="PTHR43312:SF1">
    <property type="entry name" value="NADP-DEPENDENT OXIDOREDUCTASE DOMAIN-CONTAINING PROTEIN"/>
    <property type="match status" value="1"/>
</dbReference>
<keyword evidence="3" id="KW-1185">Reference proteome</keyword>
<protein>
    <submittedName>
        <fullName evidence="2">Aldo/keto reductase</fullName>
    </submittedName>
</protein>
<gene>
    <name evidence="2" type="ORF">QRX50_37030</name>
</gene>
<accession>A0A9Y2ID95</accession>
<dbReference type="KEGG" id="acab:QRX50_37030"/>
<feature type="domain" description="NADP-dependent oxidoreductase" evidence="1">
    <location>
        <begin position="28"/>
        <end position="325"/>
    </location>
</feature>
<evidence type="ECO:0000313" key="3">
    <source>
        <dbReference type="Proteomes" id="UP001236014"/>
    </source>
</evidence>
<organism evidence="2 3">
    <name type="scientific">Amycolatopsis carbonis</name>
    <dbReference type="NCBI Taxonomy" id="715471"/>
    <lineage>
        <taxon>Bacteria</taxon>
        <taxon>Bacillati</taxon>
        <taxon>Actinomycetota</taxon>
        <taxon>Actinomycetes</taxon>
        <taxon>Pseudonocardiales</taxon>
        <taxon>Pseudonocardiaceae</taxon>
        <taxon>Amycolatopsis</taxon>
    </lineage>
</organism>
<dbReference type="EMBL" id="CP127294">
    <property type="protein sequence ID" value="WIX76980.1"/>
    <property type="molecule type" value="Genomic_DNA"/>
</dbReference>
<evidence type="ECO:0000313" key="2">
    <source>
        <dbReference type="EMBL" id="WIX76980.1"/>
    </source>
</evidence>
<dbReference type="Gene3D" id="3.20.20.100">
    <property type="entry name" value="NADP-dependent oxidoreductase domain"/>
    <property type="match status" value="1"/>
</dbReference>
<proteinExistence type="predicted"/>
<dbReference type="Pfam" id="PF00248">
    <property type="entry name" value="Aldo_ket_red"/>
    <property type="match status" value="1"/>
</dbReference>
<dbReference type="AlphaFoldDB" id="A0A9Y2ID95"/>
<evidence type="ECO:0000259" key="1">
    <source>
        <dbReference type="Pfam" id="PF00248"/>
    </source>
</evidence>
<reference evidence="2 3" key="1">
    <citation type="submission" date="2023-06" db="EMBL/GenBank/DDBJ databases">
        <authorList>
            <person name="Oyuntsetseg B."/>
            <person name="Kim S.B."/>
        </authorList>
    </citation>
    <scope>NUCLEOTIDE SEQUENCE [LARGE SCALE GENOMIC DNA]</scope>
    <source>
        <strain evidence="2 3">2-15</strain>
    </source>
</reference>
<dbReference type="InterPro" id="IPR053135">
    <property type="entry name" value="AKR2_Oxidoreductase"/>
</dbReference>
<dbReference type="PANTHER" id="PTHR43312">
    <property type="entry name" value="D-THREO-ALDOSE 1-DEHYDROGENASE"/>
    <property type="match status" value="1"/>
</dbReference>
<dbReference type="Proteomes" id="UP001236014">
    <property type="component" value="Chromosome"/>
</dbReference>
<dbReference type="SUPFAM" id="SSF51430">
    <property type="entry name" value="NAD(P)-linked oxidoreductase"/>
    <property type="match status" value="1"/>
</dbReference>
<name>A0A9Y2ID95_9PSEU</name>
<dbReference type="InterPro" id="IPR036812">
    <property type="entry name" value="NAD(P)_OxRdtase_dom_sf"/>
</dbReference>
<dbReference type="InterPro" id="IPR023210">
    <property type="entry name" value="NADP_OxRdtase_dom"/>
</dbReference>
<dbReference type="RefSeq" id="WP_285967725.1">
    <property type="nucleotide sequence ID" value="NZ_CP127294.1"/>
</dbReference>